<reference evidence="2 3" key="1">
    <citation type="submission" date="2018-12" db="EMBL/GenBank/DDBJ databases">
        <title>Flavobacterium sp. nov., isolated from glacier ice.</title>
        <authorList>
            <person name="Liu Q."/>
            <person name="Xin Y.-H."/>
        </authorList>
    </citation>
    <scope>NUCLEOTIDE SEQUENCE [LARGE SCALE GENOMIC DNA]</scope>
    <source>
        <strain evidence="2 3">RB1N8</strain>
    </source>
</reference>
<gene>
    <name evidence="2" type="ORF">EKL98_08130</name>
</gene>
<sequence length="144" mass="17081">MKKSYCIIIVIFCVILGCTSSKTAFPSTEKSVAAQGDTVRIANEELEYEVIIIDPGFSLWLNSRAFPRNYHSQPFLESKNQLYVMEWNSRVLQPQRYDPNLYELTINYDHNIDYGYEVNYLIYNYMIYFQNTHKQKFFGFVPIR</sequence>
<dbReference type="AlphaFoldDB" id="A0A3S0PWM1"/>
<dbReference type="InterPro" id="IPR046144">
    <property type="entry name" value="DUF6146"/>
</dbReference>
<dbReference type="Proteomes" id="UP000280825">
    <property type="component" value="Unassembled WGS sequence"/>
</dbReference>
<dbReference type="PROSITE" id="PS51257">
    <property type="entry name" value="PROKAR_LIPOPROTEIN"/>
    <property type="match status" value="1"/>
</dbReference>
<evidence type="ECO:0008006" key="4">
    <source>
        <dbReference type="Google" id="ProtNLM"/>
    </source>
</evidence>
<dbReference type="RefSeq" id="WP_126561999.1">
    <property type="nucleotide sequence ID" value="NZ_RYDJ01000007.1"/>
</dbReference>
<dbReference type="Pfam" id="PF19643">
    <property type="entry name" value="DUF6146"/>
    <property type="match status" value="1"/>
</dbReference>
<proteinExistence type="predicted"/>
<feature type="chain" id="PRO_5018605634" description="Lipoprotein" evidence="1">
    <location>
        <begin position="25"/>
        <end position="144"/>
    </location>
</feature>
<dbReference type="EMBL" id="RYDJ01000007">
    <property type="protein sequence ID" value="RTZ04898.1"/>
    <property type="molecule type" value="Genomic_DNA"/>
</dbReference>
<name>A0A3S0PWM1_9FLAO</name>
<evidence type="ECO:0000256" key="1">
    <source>
        <dbReference type="SAM" id="SignalP"/>
    </source>
</evidence>
<feature type="signal peptide" evidence="1">
    <location>
        <begin position="1"/>
        <end position="24"/>
    </location>
</feature>
<evidence type="ECO:0000313" key="3">
    <source>
        <dbReference type="Proteomes" id="UP000280825"/>
    </source>
</evidence>
<accession>A0A3S0PWM1</accession>
<keyword evidence="3" id="KW-1185">Reference proteome</keyword>
<organism evidence="2 3">
    <name type="scientific">Flavobacterium bomense</name>
    <dbReference type="NCBI Taxonomy" id="2497483"/>
    <lineage>
        <taxon>Bacteria</taxon>
        <taxon>Pseudomonadati</taxon>
        <taxon>Bacteroidota</taxon>
        <taxon>Flavobacteriia</taxon>
        <taxon>Flavobacteriales</taxon>
        <taxon>Flavobacteriaceae</taxon>
        <taxon>Flavobacterium</taxon>
    </lineage>
</organism>
<evidence type="ECO:0000313" key="2">
    <source>
        <dbReference type="EMBL" id="RTZ04898.1"/>
    </source>
</evidence>
<protein>
    <recommendedName>
        <fullName evidence="4">Lipoprotein</fullName>
    </recommendedName>
</protein>
<keyword evidence="1" id="KW-0732">Signal</keyword>
<comment type="caution">
    <text evidence="2">The sequence shown here is derived from an EMBL/GenBank/DDBJ whole genome shotgun (WGS) entry which is preliminary data.</text>
</comment>